<dbReference type="RefSeq" id="XP_044562557.1">
    <property type="nucleotide sequence ID" value="XM_044706440.1"/>
</dbReference>
<gene>
    <name evidence="2" type="ORF">FDP41_003166</name>
</gene>
<evidence type="ECO:0000313" key="2">
    <source>
        <dbReference type="EMBL" id="KAF0977844.1"/>
    </source>
</evidence>
<proteinExistence type="predicted"/>
<comment type="caution">
    <text evidence="2">The sequence shown here is derived from an EMBL/GenBank/DDBJ whole genome shotgun (WGS) entry which is preliminary data.</text>
</comment>
<dbReference type="GO" id="GO:0005507">
    <property type="term" value="F:copper ion binding"/>
    <property type="evidence" value="ECO:0007669"/>
    <property type="project" value="InterPro"/>
</dbReference>
<dbReference type="GeneID" id="68110384"/>
<feature type="domain" description="Superoxide dismutase copper/zinc binding" evidence="1">
    <location>
        <begin position="58"/>
        <end position="191"/>
    </location>
</feature>
<accession>A0A6A5BUB4</accession>
<name>A0A6A5BUB4_NAEFO</name>
<dbReference type="OrthoDB" id="2015551at2759"/>
<dbReference type="InterPro" id="IPR036423">
    <property type="entry name" value="SOD-like_Cu/Zn_dom_sf"/>
</dbReference>
<dbReference type="VEuPathDB" id="AmoebaDB:FDP41_003166"/>
<dbReference type="SUPFAM" id="SSF49329">
    <property type="entry name" value="Cu,Zn superoxide dismutase-like"/>
    <property type="match status" value="2"/>
</dbReference>
<reference evidence="2 3" key="1">
    <citation type="journal article" date="2019" name="Sci. Rep.">
        <title>Nanopore sequencing improves the draft genome of the human pathogenic amoeba Naegleria fowleri.</title>
        <authorList>
            <person name="Liechti N."/>
            <person name="Schurch N."/>
            <person name="Bruggmann R."/>
            <person name="Wittwer M."/>
        </authorList>
    </citation>
    <scope>NUCLEOTIDE SEQUENCE [LARGE SCALE GENOMIC DNA]</scope>
    <source>
        <strain evidence="2 3">ATCC 30894</strain>
    </source>
</reference>
<dbReference type="Proteomes" id="UP000444721">
    <property type="component" value="Unassembled WGS sequence"/>
</dbReference>
<dbReference type="VEuPathDB" id="AmoebaDB:NF0030360"/>
<sequence length="429" mass="44240">MSTKTTTTTTAITLSTCLFLNSAVLVILFFSTHYAAAATVYQGHCLLTGTINAPGLRGSVSLVYDENTNSTTISWSLNQTTVPINLQGKKLGFHIHEFGYLADAASTGSHYNPFGANHSLPTESAPSIHVGDLGNIDLSLGYSGVIVSNLVRLNGSMSVIGRAMRLHMQQDVGSSSQPSGNAGPAAAHCVIGIANVTSNGAMNDAYTTTNRAVATIFKTDDAGSYNVTGRVIFDDSVGNGNVRVTGRVCGLAPNTVHGFHVHQFGELNLKDGSSFMGHWNPSGSPHAYPGTVNRHAGDMGNITTDANGIATIDLTLDLLALKGVNSIIGRGVVIHQKPDDGVTQSTGGAAARYGIGVIGIPPTTPSALSLQDPNDACSGIALPIVIVTPPTTNSTKPKSSVNAAVALGGHDGALVLLLLISLIATSLVF</sequence>
<dbReference type="AlphaFoldDB" id="A0A6A5BUB4"/>
<dbReference type="GO" id="GO:0006801">
    <property type="term" value="P:superoxide metabolic process"/>
    <property type="evidence" value="ECO:0007669"/>
    <property type="project" value="InterPro"/>
</dbReference>
<dbReference type="OMA" id="HAFPENT"/>
<dbReference type="VEuPathDB" id="AmoebaDB:NfTy_059370"/>
<dbReference type="InterPro" id="IPR001424">
    <property type="entry name" value="SOD_Cu_Zn_dom"/>
</dbReference>
<organism evidence="2 3">
    <name type="scientific">Naegleria fowleri</name>
    <name type="common">Brain eating amoeba</name>
    <dbReference type="NCBI Taxonomy" id="5763"/>
    <lineage>
        <taxon>Eukaryota</taxon>
        <taxon>Discoba</taxon>
        <taxon>Heterolobosea</taxon>
        <taxon>Tetramitia</taxon>
        <taxon>Eutetramitia</taxon>
        <taxon>Vahlkampfiidae</taxon>
        <taxon>Naegleria</taxon>
    </lineage>
</organism>
<dbReference type="InterPro" id="IPR024134">
    <property type="entry name" value="SOD_Cu/Zn_/chaperone"/>
</dbReference>
<protein>
    <recommendedName>
        <fullName evidence="1">Superoxide dismutase copper/zinc binding domain-containing protein</fullName>
    </recommendedName>
</protein>
<evidence type="ECO:0000313" key="3">
    <source>
        <dbReference type="Proteomes" id="UP000444721"/>
    </source>
</evidence>
<keyword evidence="3" id="KW-1185">Reference proteome</keyword>
<dbReference type="Gene3D" id="2.60.40.200">
    <property type="entry name" value="Superoxide dismutase, copper/zinc binding domain"/>
    <property type="match status" value="2"/>
</dbReference>
<feature type="domain" description="Superoxide dismutase copper/zinc binding" evidence="1">
    <location>
        <begin position="227"/>
        <end position="358"/>
    </location>
</feature>
<dbReference type="CDD" id="cd00305">
    <property type="entry name" value="Cu-Zn_Superoxide_Dismutase"/>
    <property type="match status" value="1"/>
</dbReference>
<dbReference type="Pfam" id="PF00080">
    <property type="entry name" value="Sod_Cu"/>
    <property type="match status" value="2"/>
</dbReference>
<dbReference type="PRINTS" id="PR00068">
    <property type="entry name" value="CUZNDISMTASE"/>
</dbReference>
<evidence type="ECO:0000259" key="1">
    <source>
        <dbReference type="Pfam" id="PF00080"/>
    </source>
</evidence>
<dbReference type="EMBL" id="VFQX01000033">
    <property type="protein sequence ID" value="KAF0977844.1"/>
    <property type="molecule type" value="Genomic_DNA"/>
</dbReference>
<dbReference type="PANTHER" id="PTHR10003">
    <property type="entry name" value="SUPEROXIDE DISMUTASE CU-ZN -RELATED"/>
    <property type="match status" value="1"/>
</dbReference>